<dbReference type="PANTHER" id="PTHR39579:SF1">
    <property type="entry name" value="INNER MEMBRANE PROTEIN YHCB"/>
    <property type="match status" value="1"/>
</dbReference>
<comment type="caution">
    <text evidence="15">The sequence shown here is derived from an EMBL/GenBank/DDBJ whole genome shotgun (WGS) entry which is preliminary data.</text>
</comment>
<evidence type="ECO:0000256" key="5">
    <source>
        <dbReference type="ARBA" id="ARBA00022692"/>
    </source>
</evidence>
<keyword evidence="9" id="KW-0131">Cell cycle</keyword>
<name>A0ABV7HIS4_9GAMM</name>
<keyword evidence="2" id="KW-1003">Cell membrane</keyword>
<keyword evidence="8 14" id="KW-0472">Membrane</keyword>
<evidence type="ECO:0000256" key="2">
    <source>
        <dbReference type="ARBA" id="ARBA00022475"/>
    </source>
</evidence>
<gene>
    <name evidence="15" type="ORF">ACFOEB_00985</name>
</gene>
<dbReference type="Pfam" id="PF06295">
    <property type="entry name" value="ZapG-like"/>
    <property type="match status" value="1"/>
</dbReference>
<evidence type="ECO:0000256" key="14">
    <source>
        <dbReference type="SAM" id="Phobius"/>
    </source>
</evidence>
<accession>A0ABV7HIS4</accession>
<feature type="transmembrane region" description="Helical" evidence="14">
    <location>
        <begin position="6"/>
        <end position="25"/>
    </location>
</feature>
<dbReference type="PANTHER" id="PTHR39579">
    <property type="entry name" value="INNER MEMBRANE PROTEIN YHCB"/>
    <property type="match status" value="1"/>
</dbReference>
<feature type="compositionally biased region" description="Polar residues" evidence="13">
    <location>
        <begin position="107"/>
        <end position="119"/>
    </location>
</feature>
<feature type="region of interest" description="Disordered" evidence="13">
    <location>
        <begin position="104"/>
        <end position="163"/>
    </location>
</feature>
<evidence type="ECO:0000313" key="15">
    <source>
        <dbReference type="EMBL" id="MFC3153764.1"/>
    </source>
</evidence>
<keyword evidence="5 14" id="KW-0812">Transmembrane</keyword>
<evidence type="ECO:0000256" key="6">
    <source>
        <dbReference type="ARBA" id="ARBA00022960"/>
    </source>
</evidence>
<keyword evidence="7 14" id="KW-1133">Transmembrane helix</keyword>
<evidence type="ECO:0000256" key="7">
    <source>
        <dbReference type="ARBA" id="ARBA00022989"/>
    </source>
</evidence>
<keyword evidence="6" id="KW-0133">Cell shape</keyword>
<sequence>MFSLTTVVISALIALFVGCFSGYIFSRGRSGGSRNADMEKRLIDAEEALNNYQRDVTDHFARTTELVKSLNESYRDMHEHLASSALTLSTPEISRQLLADADHQLPGNKSHTLHEQQIQAPRDWAPKRQGRKPTLSEEYGLDEQGNSTSDDSKTPEPYPAPER</sequence>
<dbReference type="Proteomes" id="UP001595548">
    <property type="component" value="Unassembled WGS sequence"/>
</dbReference>
<organism evidence="15 16">
    <name type="scientific">Gilvimarinus japonicus</name>
    <dbReference type="NCBI Taxonomy" id="1796469"/>
    <lineage>
        <taxon>Bacteria</taxon>
        <taxon>Pseudomonadati</taxon>
        <taxon>Pseudomonadota</taxon>
        <taxon>Gammaproteobacteria</taxon>
        <taxon>Cellvibrionales</taxon>
        <taxon>Cellvibrionaceae</taxon>
        <taxon>Gilvimarinus</taxon>
    </lineage>
</organism>
<comment type="similarity">
    <text evidence="10">Belongs to the ZapG family.</text>
</comment>
<evidence type="ECO:0000256" key="11">
    <source>
        <dbReference type="ARBA" id="ARBA00035703"/>
    </source>
</evidence>
<evidence type="ECO:0000256" key="9">
    <source>
        <dbReference type="ARBA" id="ARBA00023306"/>
    </source>
</evidence>
<evidence type="ECO:0000256" key="13">
    <source>
        <dbReference type="SAM" id="MobiDB-lite"/>
    </source>
</evidence>
<dbReference type="EMBL" id="JBHRTL010000001">
    <property type="protein sequence ID" value="MFC3153764.1"/>
    <property type="molecule type" value="Genomic_DNA"/>
</dbReference>
<evidence type="ECO:0000256" key="3">
    <source>
        <dbReference type="ARBA" id="ARBA00022519"/>
    </source>
</evidence>
<keyword evidence="3" id="KW-0997">Cell inner membrane</keyword>
<dbReference type="RefSeq" id="WP_339616472.1">
    <property type="nucleotide sequence ID" value="NZ_AP031500.1"/>
</dbReference>
<evidence type="ECO:0000256" key="12">
    <source>
        <dbReference type="ARBA" id="ARBA00035727"/>
    </source>
</evidence>
<proteinExistence type="inferred from homology"/>
<keyword evidence="4" id="KW-0132">Cell division</keyword>
<evidence type="ECO:0000256" key="10">
    <source>
        <dbReference type="ARBA" id="ARBA00035657"/>
    </source>
</evidence>
<evidence type="ECO:0000256" key="4">
    <source>
        <dbReference type="ARBA" id="ARBA00022618"/>
    </source>
</evidence>
<evidence type="ECO:0000313" key="16">
    <source>
        <dbReference type="Proteomes" id="UP001595548"/>
    </source>
</evidence>
<evidence type="ECO:0000256" key="1">
    <source>
        <dbReference type="ARBA" id="ARBA00004377"/>
    </source>
</evidence>
<reference evidence="16" key="1">
    <citation type="journal article" date="2019" name="Int. J. Syst. Evol. Microbiol.">
        <title>The Global Catalogue of Microorganisms (GCM) 10K type strain sequencing project: providing services to taxonomists for standard genome sequencing and annotation.</title>
        <authorList>
            <consortium name="The Broad Institute Genomics Platform"/>
            <consortium name="The Broad Institute Genome Sequencing Center for Infectious Disease"/>
            <person name="Wu L."/>
            <person name="Ma J."/>
        </authorList>
    </citation>
    <scope>NUCLEOTIDE SEQUENCE [LARGE SCALE GENOMIC DNA]</scope>
    <source>
        <strain evidence="16">KCTC 52141</strain>
    </source>
</reference>
<evidence type="ECO:0000256" key="8">
    <source>
        <dbReference type="ARBA" id="ARBA00023136"/>
    </source>
</evidence>
<keyword evidence="16" id="KW-1185">Reference proteome</keyword>
<comment type="subcellular location">
    <subcellularLocation>
        <location evidence="1">Cell inner membrane</location>
        <topology evidence="1">Single-pass membrane protein</topology>
    </subcellularLocation>
</comment>
<dbReference type="InterPro" id="IPR009386">
    <property type="entry name" value="ZapG-like"/>
</dbReference>
<protein>
    <recommendedName>
        <fullName evidence="11">Z-ring associated protein G</fullName>
    </recommendedName>
    <alternativeName>
        <fullName evidence="12">Cell division protein ZapG</fullName>
    </alternativeName>
</protein>